<evidence type="ECO:0000256" key="1">
    <source>
        <dbReference type="ARBA" id="ARBA00023125"/>
    </source>
</evidence>
<dbReference type="GO" id="GO:0003677">
    <property type="term" value="F:DNA binding"/>
    <property type="evidence" value="ECO:0007669"/>
    <property type="project" value="UniProtKB-KW"/>
</dbReference>
<name>A0AAV2YV49_9STRA</name>
<dbReference type="EMBL" id="DAKRPA010000127">
    <property type="protein sequence ID" value="DAZ97713.1"/>
    <property type="molecule type" value="Genomic_DNA"/>
</dbReference>
<accession>A0AAV2YV49</accession>
<dbReference type="PROSITE" id="PS51253">
    <property type="entry name" value="HTH_CENPB"/>
    <property type="match status" value="1"/>
</dbReference>
<dbReference type="InterPro" id="IPR006600">
    <property type="entry name" value="HTH_CenpB_DNA-bd_dom"/>
</dbReference>
<organism evidence="4 5">
    <name type="scientific">Lagenidium giganteum</name>
    <dbReference type="NCBI Taxonomy" id="4803"/>
    <lineage>
        <taxon>Eukaryota</taxon>
        <taxon>Sar</taxon>
        <taxon>Stramenopiles</taxon>
        <taxon>Oomycota</taxon>
        <taxon>Peronosporomycetes</taxon>
        <taxon>Pythiales</taxon>
        <taxon>Pythiaceae</taxon>
    </lineage>
</organism>
<evidence type="ECO:0000259" key="3">
    <source>
        <dbReference type="PROSITE" id="PS51253"/>
    </source>
</evidence>
<dbReference type="Proteomes" id="UP001146120">
    <property type="component" value="Unassembled WGS sequence"/>
</dbReference>
<gene>
    <name evidence="4" type="ORF">N0F65_009612</name>
</gene>
<feature type="region of interest" description="Disordered" evidence="2">
    <location>
        <begin position="24"/>
        <end position="51"/>
    </location>
</feature>
<proteinExistence type="predicted"/>
<reference evidence="4" key="1">
    <citation type="submission" date="2022-11" db="EMBL/GenBank/DDBJ databases">
        <authorList>
            <person name="Morgan W.R."/>
            <person name="Tartar A."/>
        </authorList>
    </citation>
    <scope>NUCLEOTIDE SEQUENCE</scope>
    <source>
        <strain evidence="4">ARSEF 373</strain>
    </source>
</reference>
<evidence type="ECO:0000313" key="5">
    <source>
        <dbReference type="Proteomes" id="UP001146120"/>
    </source>
</evidence>
<sequence>MAAAAVDVAAPYNTNVHETPYDTAVAEPLPLPPKIAGRGRRRGRGQGRKVKLSLRQPVTFQHKRAVIEFYDAHNRDINATMKQFYPDASDSAATSRKRQIYKWIRNREAIEAMCFKASTAAQTRRRDKGTATILSEAAELELVQWIVDQRQPNDAGLMLKDKAMEIADKYDVPKGSFQATWTWQQGFFKRHQITGDASVSCVDV</sequence>
<comment type="caution">
    <text evidence="4">The sequence shown here is derived from an EMBL/GenBank/DDBJ whole genome shotgun (WGS) entry which is preliminary data.</text>
</comment>
<evidence type="ECO:0000313" key="4">
    <source>
        <dbReference type="EMBL" id="DAZ97713.1"/>
    </source>
</evidence>
<protein>
    <recommendedName>
        <fullName evidence="3">HTH CENPB-type domain-containing protein</fullName>
    </recommendedName>
</protein>
<feature type="domain" description="HTH CENPB-type" evidence="3">
    <location>
        <begin position="126"/>
        <end position="197"/>
    </location>
</feature>
<keyword evidence="5" id="KW-1185">Reference proteome</keyword>
<dbReference type="Gene3D" id="1.10.10.60">
    <property type="entry name" value="Homeodomain-like"/>
    <property type="match status" value="1"/>
</dbReference>
<reference evidence="4" key="2">
    <citation type="journal article" date="2023" name="Microbiol Resour">
        <title>Decontamination and Annotation of the Draft Genome Sequence of the Oomycete Lagenidium giganteum ARSEF 373.</title>
        <authorList>
            <person name="Morgan W.R."/>
            <person name="Tartar A."/>
        </authorList>
    </citation>
    <scope>NUCLEOTIDE SEQUENCE</scope>
    <source>
        <strain evidence="4">ARSEF 373</strain>
    </source>
</reference>
<dbReference type="Pfam" id="PF03221">
    <property type="entry name" value="HTH_Tnp_Tc5"/>
    <property type="match status" value="1"/>
</dbReference>
<evidence type="ECO:0000256" key="2">
    <source>
        <dbReference type="SAM" id="MobiDB-lite"/>
    </source>
</evidence>
<keyword evidence="1" id="KW-0238">DNA-binding</keyword>
<dbReference type="AlphaFoldDB" id="A0AAV2YV49"/>
<feature type="compositionally biased region" description="Basic residues" evidence="2">
    <location>
        <begin position="37"/>
        <end position="51"/>
    </location>
</feature>